<dbReference type="AlphaFoldDB" id="A0A090XDU1"/>
<evidence type="ECO:0000256" key="1">
    <source>
        <dbReference type="ARBA" id="ARBA00022723"/>
    </source>
</evidence>
<dbReference type="PANTHER" id="PTHR46927">
    <property type="entry name" value="AGAP005574-PA"/>
    <property type="match status" value="1"/>
</dbReference>
<evidence type="ECO:0000256" key="4">
    <source>
        <dbReference type="ARBA" id="ARBA00023125"/>
    </source>
</evidence>
<keyword evidence="1" id="KW-0479">Metal-binding</keyword>
<feature type="region of interest" description="Disordered" evidence="6">
    <location>
        <begin position="73"/>
        <end position="154"/>
    </location>
</feature>
<evidence type="ECO:0000256" key="6">
    <source>
        <dbReference type="SAM" id="MobiDB-lite"/>
    </source>
</evidence>
<dbReference type="PROSITE" id="PS50950">
    <property type="entry name" value="ZF_THAP"/>
    <property type="match status" value="1"/>
</dbReference>
<evidence type="ECO:0000256" key="2">
    <source>
        <dbReference type="ARBA" id="ARBA00022771"/>
    </source>
</evidence>
<dbReference type="PANTHER" id="PTHR46927:SF3">
    <property type="entry name" value="THAP-TYPE DOMAIN-CONTAINING PROTEIN"/>
    <property type="match status" value="1"/>
</dbReference>
<evidence type="ECO:0000313" key="8">
    <source>
        <dbReference type="EMBL" id="JAC94580.1"/>
    </source>
</evidence>
<feature type="compositionally biased region" description="Basic residues" evidence="6">
    <location>
        <begin position="88"/>
        <end position="99"/>
    </location>
</feature>
<sequence>MPGCCAVNCSTRTGLGKKLFCIPRGKENATRRKVWLHRIGRKNFTPTTGTRVCEDHFSVDEFEPLILLNSNEKKLKPHATPSIFSHRPTPKARKPPRKRMRDDDSAKARSAAKDDCTSEPDHAATVTDRSCAKRSCTSQPDPAATATQSSSVEACCTSDQVHATTATARSSAETY</sequence>
<accession>A0A090XDU1</accession>
<proteinExistence type="evidence at transcript level"/>
<feature type="compositionally biased region" description="Basic and acidic residues" evidence="6">
    <location>
        <begin position="100"/>
        <end position="122"/>
    </location>
</feature>
<keyword evidence="4 5" id="KW-0238">DNA-binding</keyword>
<dbReference type="InterPro" id="IPR052224">
    <property type="entry name" value="THAP_domain_protein"/>
</dbReference>
<keyword evidence="3" id="KW-0862">Zinc</keyword>
<dbReference type="EMBL" id="GBIH01000130">
    <property type="protein sequence ID" value="JAC94580.1"/>
    <property type="molecule type" value="mRNA"/>
</dbReference>
<protein>
    <submittedName>
        <fullName evidence="8">Putative apoptosis associated protein</fullName>
    </submittedName>
</protein>
<name>A0A090XDU1_IXORI</name>
<dbReference type="GO" id="GO:0003677">
    <property type="term" value="F:DNA binding"/>
    <property type="evidence" value="ECO:0007669"/>
    <property type="project" value="UniProtKB-UniRule"/>
</dbReference>
<keyword evidence="2 5" id="KW-0863">Zinc-finger</keyword>
<dbReference type="Pfam" id="PF05485">
    <property type="entry name" value="THAP"/>
    <property type="match status" value="1"/>
</dbReference>
<evidence type="ECO:0000256" key="5">
    <source>
        <dbReference type="PROSITE-ProRule" id="PRU00309"/>
    </source>
</evidence>
<evidence type="ECO:0000256" key="3">
    <source>
        <dbReference type="ARBA" id="ARBA00022833"/>
    </source>
</evidence>
<feature type="non-terminal residue" evidence="8">
    <location>
        <position position="175"/>
    </location>
</feature>
<dbReference type="SMART" id="SM00980">
    <property type="entry name" value="THAP"/>
    <property type="match status" value="1"/>
</dbReference>
<dbReference type="SUPFAM" id="SSF57716">
    <property type="entry name" value="Glucocorticoid receptor-like (DNA-binding domain)"/>
    <property type="match status" value="1"/>
</dbReference>
<feature type="compositionally biased region" description="Polar residues" evidence="6">
    <location>
        <begin position="135"/>
        <end position="154"/>
    </location>
</feature>
<dbReference type="GO" id="GO:0008270">
    <property type="term" value="F:zinc ion binding"/>
    <property type="evidence" value="ECO:0007669"/>
    <property type="project" value="UniProtKB-KW"/>
</dbReference>
<dbReference type="InterPro" id="IPR006612">
    <property type="entry name" value="THAP_Znf"/>
</dbReference>
<feature type="domain" description="THAP-type" evidence="7">
    <location>
        <begin position="1"/>
        <end position="84"/>
    </location>
</feature>
<reference evidence="8" key="1">
    <citation type="journal article" date="2015" name="PLoS Negl. Trop. Dis.">
        <title>Deep Sequencing Analysis of the Ixodes ricinus Haemocytome.</title>
        <authorList>
            <person name="Kotsyfakis M."/>
            <person name="Kopacek P."/>
            <person name="Franta Z."/>
            <person name="Pedra J.H."/>
            <person name="Ribeiro J.M."/>
        </authorList>
    </citation>
    <scope>NUCLEOTIDE SEQUENCE</scope>
</reference>
<evidence type="ECO:0000259" key="7">
    <source>
        <dbReference type="PROSITE" id="PS50950"/>
    </source>
</evidence>
<organism evidence="8">
    <name type="scientific">Ixodes ricinus</name>
    <name type="common">Common tick</name>
    <name type="synonym">Acarus ricinus</name>
    <dbReference type="NCBI Taxonomy" id="34613"/>
    <lineage>
        <taxon>Eukaryota</taxon>
        <taxon>Metazoa</taxon>
        <taxon>Ecdysozoa</taxon>
        <taxon>Arthropoda</taxon>
        <taxon>Chelicerata</taxon>
        <taxon>Arachnida</taxon>
        <taxon>Acari</taxon>
        <taxon>Parasitiformes</taxon>
        <taxon>Ixodida</taxon>
        <taxon>Ixodoidea</taxon>
        <taxon>Ixodidae</taxon>
        <taxon>Ixodinae</taxon>
        <taxon>Ixodes</taxon>
    </lineage>
</organism>